<dbReference type="AlphaFoldDB" id="A0A484B3M0"/>
<gene>
    <name evidence="1" type="ORF">AWZ03_010343</name>
</gene>
<organism evidence="1 2">
    <name type="scientific">Drosophila navojoa</name>
    <name type="common">Fruit fly</name>
    <dbReference type="NCBI Taxonomy" id="7232"/>
    <lineage>
        <taxon>Eukaryota</taxon>
        <taxon>Metazoa</taxon>
        <taxon>Ecdysozoa</taxon>
        <taxon>Arthropoda</taxon>
        <taxon>Hexapoda</taxon>
        <taxon>Insecta</taxon>
        <taxon>Pterygota</taxon>
        <taxon>Neoptera</taxon>
        <taxon>Endopterygota</taxon>
        <taxon>Diptera</taxon>
        <taxon>Brachycera</taxon>
        <taxon>Muscomorpha</taxon>
        <taxon>Ephydroidea</taxon>
        <taxon>Drosophilidae</taxon>
        <taxon>Drosophila</taxon>
    </lineage>
</organism>
<proteinExistence type="predicted"/>
<sequence length="128" mass="13495">MGHLNAAKWQVEKSVGGFSPTLWQAGPLSGARPYELKLKLKVKNSAFYANNNNSNSSNNNDNDSNTRVCHIKTTAASASTTTSTSVLALTLALALRIGKAVRLLLLAKLASEGAAACCAKLLANSRYS</sequence>
<evidence type="ECO:0000313" key="2">
    <source>
        <dbReference type="Proteomes" id="UP000295192"/>
    </source>
</evidence>
<evidence type="ECO:0000313" key="1">
    <source>
        <dbReference type="EMBL" id="TDG43249.1"/>
    </source>
</evidence>
<protein>
    <submittedName>
        <fullName evidence="1">Uncharacterized protein</fullName>
    </submittedName>
</protein>
<dbReference type="EMBL" id="LSRL02000167">
    <property type="protein sequence ID" value="TDG43249.1"/>
    <property type="molecule type" value="Genomic_DNA"/>
</dbReference>
<name>A0A484B3M0_DRONA</name>
<dbReference type="Proteomes" id="UP000295192">
    <property type="component" value="Unassembled WGS sequence"/>
</dbReference>
<keyword evidence="2" id="KW-1185">Reference proteome</keyword>
<comment type="caution">
    <text evidence="1">The sequence shown here is derived from an EMBL/GenBank/DDBJ whole genome shotgun (WGS) entry which is preliminary data.</text>
</comment>
<reference evidence="1 2" key="1">
    <citation type="journal article" date="2019" name="J. Hered.">
        <title>An Improved Genome Assembly for Drosophila navojoa, the Basal Species in the mojavensis Cluster.</title>
        <authorList>
            <person name="Vanderlinde T."/>
            <person name="Dupim E.G."/>
            <person name="Nazario-Yepiz N.O."/>
            <person name="Carvalho A.B."/>
        </authorList>
    </citation>
    <scope>NUCLEOTIDE SEQUENCE [LARGE SCALE GENOMIC DNA]</scope>
    <source>
        <strain evidence="1">Navoj_Jal97</strain>
        <tissue evidence="1">Whole organism</tissue>
    </source>
</reference>
<accession>A0A484B3M0</accession>